<gene>
    <name evidence="1" type="ORF">AVEN_164496_1</name>
</gene>
<dbReference type="Gene3D" id="2.40.70.10">
    <property type="entry name" value="Acid Proteases"/>
    <property type="match status" value="1"/>
</dbReference>
<proteinExistence type="predicted"/>
<accession>A0A4Y2QIS9</accession>
<comment type="caution">
    <text evidence="1">The sequence shown here is derived from an EMBL/GenBank/DDBJ whole genome shotgun (WGS) entry which is preliminary data.</text>
</comment>
<keyword evidence="2" id="KW-1185">Reference proteome</keyword>
<organism evidence="1 2">
    <name type="scientific">Araneus ventricosus</name>
    <name type="common">Orbweaver spider</name>
    <name type="synonym">Epeira ventricosa</name>
    <dbReference type="NCBI Taxonomy" id="182803"/>
    <lineage>
        <taxon>Eukaryota</taxon>
        <taxon>Metazoa</taxon>
        <taxon>Ecdysozoa</taxon>
        <taxon>Arthropoda</taxon>
        <taxon>Chelicerata</taxon>
        <taxon>Arachnida</taxon>
        <taxon>Araneae</taxon>
        <taxon>Araneomorphae</taxon>
        <taxon>Entelegynae</taxon>
        <taxon>Araneoidea</taxon>
        <taxon>Araneidae</taxon>
        <taxon>Araneus</taxon>
    </lineage>
</organism>
<protein>
    <submittedName>
        <fullName evidence="1">Uncharacterized protein</fullName>
    </submittedName>
</protein>
<evidence type="ECO:0000313" key="2">
    <source>
        <dbReference type="Proteomes" id="UP000499080"/>
    </source>
</evidence>
<dbReference type="Proteomes" id="UP000499080">
    <property type="component" value="Unassembled WGS sequence"/>
</dbReference>
<dbReference type="AlphaFoldDB" id="A0A4Y2QIS9"/>
<name>A0A4Y2QIS9_ARAVE</name>
<sequence>MANVTLLKTDLAQKLREQLISMARNISLKAANVEKAEILGKLDVSIECGSRQFHHRIYIADISNPCILVLDFLQKVNFIVGLEKNEIRTGEEIPLFSTSVHCTTSNFVHRIGQKENYNTSKIRMSYQEFLKFHASSDMP</sequence>
<reference evidence="1 2" key="1">
    <citation type="journal article" date="2019" name="Sci. Rep.">
        <title>Orb-weaving spider Araneus ventricosus genome elucidates the spidroin gene catalogue.</title>
        <authorList>
            <person name="Kono N."/>
            <person name="Nakamura H."/>
            <person name="Ohtoshi R."/>
            <person name="Moran D.A.P."/>
            <person name="Shinohara A."/>
            <person name="Yoshida Y."/>
            <person name="Fujiwara M."/>
            <person name="Mori M."/>
            <person name="Tomita M."/>
            <person name="Arakawa K."/>
        </authorList>
    </citation>
    <scope>NUCLEOTIDE SEQUENCE [LARGE SCALE GENOMIC DNA]</scope>
</reference>
<dbReference type="OrthoDB" id="6435686at2759"/>
<evidence type="ECO:0000313" key="1">
    <source>
        <dbReference type="EMBL" id="GBN63169.1"/>
    </source>
</evidence>
<dbReference type="InterPro" id="IPR021109">
    <property type="entry name" value="Peptidase_aspartic_dom_sf"/>
</dbReference>
<dbReference type="EMBL" id="BGPR01013983">
    <property type="protein sequence ID" value="GBN63169.1"/>
    <property type="molecule type" value="Genomic_DNA"/>
</dbReference>